<keyword evidence="1" id="KW-0732">Signal</keyword>
<evidence type="ECO:0000256" key="1">
    <source>
        <dbReference type="SAM" id="SignalP"/>
    </source>
</evidence>
<organism evidence="3 4">
    <name type="scientific">Nocardioides bigeumensis</name>
    <dbReference type="NCBI Taxonomy" id="433657"/>
    <lineage>
        <taxon>Bacteria</taxon>
        <taxon>Bacillati</taxon>
        <taxon>Actinomycetota</taxon>
        <taxon>Actinomycetes</taxon>
        <taxon>Propionibacteriales</taxon>
        <taxon>Nocardioidaceae</taxon>
        <taxon>Nocardioides</taxon>
    </lineage>
</organism>
<feature type="chain" id="PRO_5046497568" description="DUF6801 domain-containing protein" evidence="1">
    <location>
        <begin position="32"/>
        <end position="378"/>
    </location>
</feature>
<dbReference type="Pfam" id="PF20611">
    <property type="entry name" value="DUF6801"/>
    <property type="match status" value="1"/>
</dbReference>
<dbReference type="RefSeq" id="WP_344301757.1">
    <property type="nucleotide sequence ID" value="NZ_BAAAQQ010000002.1"/>
</dbReference>
<dbReference type="InterPro" id="IPR046542">
    <property type="entry name" value="DUF6801"/>
</dbReference>
<reference evidence="4" key="1">
    <citation type="journal article" date="2019" name="Int. J. Syst. Evol. Microbiol.">
        <title>The Global Catalogue of Microorganisms (GCM) 10K type strain sequencing project: providing services to taxonomists for standard genome sequencing and annotation.</title>
        <authorList>
            <consortium name="The Broad Institute Genomics Platform"/>
            <consortium name="The Broad Institute Genome Sequencing Center for Infectious Disease"/>
            <person name="Wu L."/>
            <person name="Ma J."/>
        </authorList>
    </citation>
    <scope>NUCLEOTIDE SEQUENCE [LARGE SCALE GENOMIC DNA]</scope>
    <source>
        <strain evidence="4">JCM 16021</strain>
    </source>
</reference>
<name>A0ABP5J9W1_9ACTN</name>
<proteinExistence type="predicted"/>
<protein>
    <recommendedName>
        <fullName evidence="2">DUF6801 domain-containing protein</fullName>
    </recommendedName>
</protein>
<dbReference type="Proteomes" id="UP001500575">
    <property type="component" value="Unassembled WGS sequence"/>
</dbReference>
<dbReference type="EMBL" id="BAAAQQ010000002">
    <property type="protein sequence ID" value="GAA2114312.1"/>
    <property type="molecule type" value="Genomic_DNA"/>
</dbReference>
<feature type="signal peptide" evidence="1">
    <location>
        <begin position="1"/>
        <end position="31"/>
    </location>
</feature>
<evidence type="ECO:0000313" key="4">
    <source>
        <dbReference type="Proteomes" id="UP001500575"/>
    </source>
</evidence>
<keyword evidence="4" id="KW-1185">Reference proteome</keyword>
<gene>
    <name evidence="3" type="ORF">GCM10009843_02680</name>
</gene>
<accession>A0ABP5J9W1</accession>
<comment type="caution">
    <text evidence="3">The sequence shown here is derived from an EMBL/GenBank/DDBJ whole genome shotgun (WGS) entry which is preliminary data.</text>
</comment>
<feature type="domain" description="DUF6801" evidence="2">
    <location>
        <begin position="38"/>
        <end position="177"/>
    </location>
</feature>
<evidence type="ECO:0000313" key="3">
    <source>
        <dbReference type="EMBL" id="GAA2114312.1"/>
    </source>
</evidence>
<sequence length="378" mass="39782">MHARPNSRLSGWIAAGALGVSGLIAVPPATATTGAIPYNCTSQETGAFVATVEIDTDPATIAAGSDLSATSILSFPSDVRQRLYDAGARSVAGTVDLAVSASGQGRQVGQSIAATAVSDSGPLTLTAVGSLSWTTSGQVRLRAGDLKSSLQLRDATGTALGAPVVLACSEPGPDPTIDILSVTATTSTLVSVDERRVSHGEKARAVARVASTGGKAKGAVIFQLGSLTDRVWLGKDGVARTALETDLSAGAVYPLTATFVPADERHVSPSTATTSVRVVKDRVHVRVRVPDTRRGKRVRAHVAVRPVHGSPVSGRVRVILKRKGDVLREKTKQLRDGSRSVGLVHLYETGVYLVRVKYLGHNDFRKSNDRDWFRVVRR</sequence>
<evidence type="ECO:0000259" key="2">
    <source>
        <dbReference type="Pfam" id="PF20611"/>
    </source>
</evidence>